<proteinExistence type="inferred from homology"/>
<keyword evidence="3" id="KW-0975">Bacterial flagellum</keyword>
<dbReference type="InterPro" id="IPR001029">
    <property type="entry name" value="Flagellin_N"/>
</dbReference>
<dbReference type="OrthoDB" id="9758307at2"/>
<dbReference type="PANTHER" id="PTHR42792:SF1">
    <property type="entry name" value="FLAGELLAR HOOK-ASSOCIATED PROTEIN 3"/>
    <property type="match status" value="1"/>
</dbReference>
<dbReference type="Proteomes" id="UP000184442">
    <property type="component" value="Unassembled WGS sequence"/>
</dbReference>
<sequence>MRVTNNMMVNNLLRNLYKNYTKMDKSQQMLSSQRKFLRPSDDPIGVTRSLRLTTEIVNMQQYKRNTQDCDSWLQSSEQAVNNAISVMQRIRELTVQGSTGTYSEQDRKKIADEIAELKNELISVGNTTYAGSYLFSGFKTDKALLNADGTYDLDGGILSGGEIIEVNVGVNDRIGMNILGQRIFGSMSTTTYEEYVLKGISEFKGVSFDSSNNKLVISYNGTQYTITMPEEKYTSIDGLRFVQDLNDAIASASPATTPALNQLIKASLEDGKVVLKGPRGFNIENSTTMDVKDIMGMEKDQNAVLTKVTVSDLDDIDQGVFNGSTTYLLKASDDFAGTTAAANFTIYYGDNTYTITMDREYKSTEDKEFIYDFNKKLAEIPGLAGHVSLSVKDGQFAITADKQFKLEATSDFDQLGFDNSSVNGSGLKGAKAAYAAEGGKLDLFNDKISISAPENQLYIKYGDKIYSINLSEEEYGYGTTKTFNDLIKDIQSKINSIPELKGYVNVTEENGSIRFYADQAFELVYGMKGNFASVSPTITTTNDRFDIKLGDGSPITIKLPQGSYSIDDFTQALQSAIDSELALRGKIIVSNDGTNISFYSQLPITLSPANGSGLITSDSSSSSKLMDSIGFNTAKESVYIGDRVESGSATQLLGVIDQLVKDLNSNNSEGISKALSRIDAHIANLNAVRAEIGVKTNRLELTLNRIEDDNINLKGLLSKNEDVDMAEAIMNLQMQQNVYNAALSVGAKIISLSLVDFIN</sequence>
<dbReference type="EMBL" id="FQZS01000003">
    <property type="protein sequence ID" value="SHI38622.1"/>
    <property type="molecule type" value="Genomic_DNA"/>
</dbReference>
<reference evidence="6 7" key="1">
    <citation type="submission" date="2016-11" db="EMBL/GenBank/DDBJ databases">
        <authorList>
            <person name="Jaros S."/>
            <person name="Januszkiewicz K."/>
            <person name="Wedrychowicz H."/>
        </authorList>
    </citation>
    <scope>NUCLEOTIDE SEQUENCE [LARGE SCALE GENOMIC DNA]</scope>
    <source>
        <strain evidence="6 7">DSM 19022</strain>
    </source>
</reference>
<evidence type="ECO:0000259" key="4">
    <source>
        <dbReference type="Pfam" id="PF00669"/>
    </source>
</evidence>
<dbReference type="GO" id="GO:0005198">
    <property type="term" value="F:structural molecule activity"/>
    <property type="evidence" value="ECO:0007669"/>
    <property type="project" value="InterPro"/>
</dbReference>
<keyword evidence="6" id="KW-0966">Cell projection</keyword>
<dbReference type="GO" id="GO:0071973">
    <property type="term" value="P:bacterial-type flagellum-dependent cell motility"/>
    <property type="evidence" value="ECO:0007669"/>
    <property type="project" value="InterPro"/>
</dbReference>
<dbReference type="PANTHER" id="PTHR42792">
    <property type="entry name" value="FLAGELLIN"/>
    <property type="match status" value="1"/>
</dbReference>
<dbReference type="Gene3D" id="1.20.1330.10">
    <property type="entry name" value="f41 fragment of flagellin, N-terminal domain"/>
    <property type="match status" value="2"/>
</dbReference>
<feature type="domain" description="Flagellin N-terminal" evidence="4">
    <location>
        <begin position="3"/>
        <end position="140"/>
    </location>
</feature>
<evidence type="ECO:0000256" key="1">
    <source>
        <dbReference type="ARBA" id="ARBA00004365"/>
    </source>
</evidence>
<evidence type="ECO:0000256" key="3">
    <source>
        <dbReference type="ARBA" id="ARBA00023143"/>
    </source>
</evidence>
<name>A0A1M6AQ80_9FIRM</name>
<accession>A0A1M6AQ80</accession>
<dbReference type="SUPFAM" id="SSF64518">
    <property type="entry name" value="Phase 1 flagellin"/>
    <property type="match status" value="1"/>
</dbReference>
<keyword evidence="6" id="KW-0282">Flagellum</keyword>
<dbReference type="InterPro" id="IPR046358">
    <property type="entry name" value="Flagellin_C"/>
</dbReference>
<keyword evidence="7" id="KW-1185">Reference proteome</keyword>
<comment type="similarity">
    <text evidence="2">Belongs to the bacterial flagellin family.</text>
</comment>
<gene>
    <name evidence="6" type="ORF">SAMN02745176_00055</name>
</gene>
<dbReference type="Pfam" id="PF00669">
    <property type="entry name" value="Flagellin_N"/>
    <property type="match status" value="1"/>
</dbReference>
<keyword evidence="6" id="KW-0969">Cilium</keyword>
<dbReference type="STRING" id="1122184.SAMN02745176_00055"/>
<evidence type="ECO:0000313" key="6">
    <source>
        <dbReference type="EMBL" id="SHI38622.1"/>
    </source>
</evidence>
<dbReference type="Pfam" id="PF00700">
    <property type="entry name" value="Flagellin_C"/>
    <property type="match status" value="1"/>
</dbReference>
<evidence type="ECO:0000313" key="7">
    <source>
        <dbReference type="Proteomes" id="UP000184442"/>
    </source>
</evidence>
<protein>
    <submittedName>
        <fullName evidence="6">Flagellar hook-associated protein 3</fullName>
    </submittedName>
</protein>
<dbReference type="AlphaFoldDB" id="A0A1M6AQ80"/>
<organism evidence="6 7">
    <name type="scientific">Lutispora thermophila DSM 19022</name>
    <dbReference type="NCBI Taxonomy" id="1122184"/>
    <lineage>
        <taxon>Bacteria</taxon>
        <taxon>Bacillati</taxon>
        <taxon>Bacillota</taxon>
        <taxon>Clostridia</taxon>
        <taxon>Lutisporales</taxon>
        <taxon>Lutisporaceae</taxon>
        <taxon>Lutispora</taxon>
    </lineage>
</organism>
<dbReference type="InterPro" id="IPR013384">
    <property type="entry name" value="Flagell_FlgL"/>
</dbReference>
<dbReference type="RefSeq" id="WP_073023328.1">
    <property type="nucleotide sequence ID" value="NZ_FQZS01000003.1"/>
</dbReference>
<comment type="subcellular location">
    <subcellularLocation>
        <location evidence="1">Bacterial flagellum</location>
    </subcellularLocation>
</comment>
<evidence type="ECO:0000259" key="5">
    <source>
        <dbReference type="Pfam" id="PF00700"/>
    </source>
</evidence>
<evidence type="ECO:0000256" key="2">
    <source>
        <dbReference type="ARBA" id="ARBA00005709"/>
    </source>
</evidence>
<feature type="domain" description="Flagellin C-terminal" evidence="5">
    <location>
        <begin position="676"/>
        <end position="757"/>
    </location>
</feature>
<dbReference type="InterPro" id="IPR001492">
    <property type="entry name" value="Flagellin"/>
</dbReference>
<dbReference type="GO" id="GO:0009424">
    <property type="term" value="C:bacterial-type flagellum hook"/>
    <property type="evidence" value="ECO:0007669"/>
    <property type="project" value="InterPro"/>
</dbReference>
<dbReference type="NCBIfam" id="TIGR02550">
    <property type="entry name" value="flagell_flgL"/>
    <property type="match status" value="1"/>
</dbReference>